<evidence type="ECO:0000313" key="3">
    <source>
        <dbReference type="EMBL" id="GIG00138.1"/>
    </source>
</evidence>
<keyword evidence="4" id="KW-1185">Reference proteome</keyword>
<accession>A0A8J3P1J5</accession>
<dbReference type="AlphaFoldDB" id="A0A8J3P1J5"/>
<proteinExistence type="predicted"/>
<dbReference type="InterPro" id="IPR045794">
    <property type="entry name" value="Trypco1"/>
</dbReference>
<gene>
    <name evidence="3" type="ORF">Cci01nite_52310</name>
</gene>
<feature type="compositionally biased region" description="Acidic residues" evidence="1">
    <location>
        <begin position="136"/>
        <end position="146"/>
    </location>
</feature>
<dbReference type="Pfam" id="PF19493">
    <property type="entry name" value="Trypco1"/>
    <property type="match status" value="1"/>
</dbReference>
<evidence type="ECO:0000259" key="2">
    <source>
        <dbReference type="Pfam" id="PF19493"/>
    </source>
</evidence>
<evidence type="ECO:0000256" key="1">
    <source>
        <dbReference type="SAM" id="MobiDB-lite"/>
    </source>
</evidence>
<dbReference type="RefSeq" id="WP_120314703.1">
    <property type="nucleotide sequence ID" value="NZ_BONH01000025.1"/>
</dbReference>
<dbReference type="NCBIfam" id="NF041216">
    <property type="entry name" value="CU044_2847_fam"/>
    <property type="match status" value="1"/>
</dbReference>
<feature type="domain" description="Trypsin-co-occurring" evidence="2">
    <location>
        <begin position="35"/>
        <end position="121"/>
    </location>
</feature>
<dbReference type="Proteomes" id="UP000659904">
    <property type="component" value="Unassembled WGS sequence"/>
</dbReference>
<protein>
    <recommendedName>
        <fullName evidence="2">Trypsin-co-occurring domain-containing protein</fullName>
    </recommendedName>
</protein>
<organism evidence="3 4">
    <name type="scientific">Catellatospora citrea</name>
    <dbReference type="NCBI Taxonomy" id="53366"/>
    <lineage>
        <taxon>Bacteria</taxon>
        <taxon>Bacillati</taxon>
        <taxon>Actinomycetota</taxon>
        <taxon>Actinomycetes</taxon>
        <taxon>Micromonosporales</taxon>
        <taxon>Micromonosporaceae</taxon>
        <taxon>Catellatospora</taxon>
    </lineage>
</organism>
<evidence type="ECO:0000313" key="4">
    <source>
        <dbReference type="Proteomes" id="UP000659904"/>
    </source>
</evidence>
<sequence length="146" mass="15405">MMQDQPVQAGISSDGERLMDDRGVERVVTAYLSSGEPVRVVLSEAGSSDGLTSVGLRDLELERALAAIGEIGSAVIEKLKAARPSRATVELRLGFSVESGKLTTLWLGGRGDASMAVTLEWLRHNDDGGDDANSLPDEEAEAGQHG</sequence>
<name>A0A8J3P1J5_9ACTN</name>
<dbReference type="EMBL" id="BONH01000025">
    <property type="protein sequence ID" value="GIG00138.1"/>
    <property type="molecule type" value="Genomic_DNA"/>
</dbReference>
<comment type="caution">
    <text evidence="3">The sequence shown here is derived from an EMBL/GenBank/DDBJ whole genome shotgun (WGS) entry which is preliminary data.</text>
</comment>
<feature type="region of interest" description="Disordered" evidence="1">
    <location>
        <begin position="126"/>
        <end position="146"/>
    </location>
</feature>
<reference evidence="3 4" key="1">
    <citation type="submission" date="2021-01" db="EMBL/GenBank/DDBJ databases">
        <title>Whole genome shotgun sequence of Catellatospora citrea NBRC 14495.</title>
        <authorList>
            <person name="Komaki H."/>
            <person name="Tamura T."/>
        </authorList>
    </citation>
    <scope>NUCLEOTIDE SEQUENCE [LARGE SCALE GENOMIC DNA]</scope>
    <source>
        <strain evidence="3 4">NBRC 14495</strain>
    </source>
</reference>